<sequence length="295" mass="31727">MPAPLLLLLSLKAFLSPFPHFLLSDTVCTTLVSISLLLTPSHLLSYQTDVRLDRLSLHLARLIGLLLLSSSLHTHRAFTTRTLQERAAASSSRALTALILFLCAVHARHHYPAWNFRFAHLTATGAACWFAPHFYFALSTVSTATPEPRGVVALLFLDYFMTVAVGLACLAFPHAVLRTLSDVPPNAVSVTLARVLAAILIGLAAVSQAGMAYASLEAKRHVHLTRLLTAGPVLILLCLGWAWRCFNDVGLFVGAGAAIVWGANSALGCAATVFIQRARDAARASNKEINKLSPS</sequence>
<evidence type="ECO:0000313" key="3">
    <source>
        <dbReference type="Proteomes" id="UP000012073"/>
    </source>
</evidence>
<dbReference type="GeneID" id="17322522"/>
<dbReference type="Proteomes" id="UP000012073">
    <property type="component" value="Unassembled WGS sequence"/>
</dbReference>
<dbReference type="AlphaFoldDB" id="R7QB71"/>
<proteinExistence type="predicted"/>
<dbReference type="RefSeq" id="XP_005714807.1">
    <property type="nucleotide sequence ID" value="XM_005714750.1"/>
</dbReference>
<evidence type="ECO:0000256" key="1">
    <source>
        <dbReference type="SAM" id="Phobius"/>
    </source>
</evidence>
<protein>
    <submittedName>
        <fullName evidence="2">Uncharacterized protein</fullName>
    </submittedName>
</protein>
<reference evidence="3" key="1">
    <citation type="journal article" date="2013" name="Proc. Natl. Acad. Sci. U.S.A.">
        <title>Genome structure and metabolic features in the red seaweed Chondrus crispus shed light on evolution of the Archaeplastida.</title>
        <authorList>
            <person name="Collen J."/>
            <person name="Porcel B."/>
            <person name="Carre W."/>
            <person name="Ball S.G."/>
            <person name="Chaparro C."/>
            <person name="Tonon T."/>
            <person name="Barbeyron T."/>
            <person name="Michel G."/>
            <person name="Noel B."/>
            <person name="Valentin K."/>
            <person name="Elias M."/>
            <person name="Artiguenave F."/>
            <person name="Arun A."/>
            <person name="Aury J.M."/>
            <person name="Barbosa-Neto J.F."/>
            <person name="Bothwell J.H."/>
            <person name="Bouget F.Y."/>
            <person name="Brillet L."/>
            <person name="Cabello-Hurtado F."/>
            <person name="Capella-Gutierrez S."/>
            <person name="Charrier B."/>
            <person name="Cladiere L."/>
            <person name="Cock J.M."/>
            <person name="Coelho S.M."/>
            <person name="Colleoni C."/>
            <person name="Czjzek M."/>
            <person name="Da Silva C."/>
            <person name="Delage L."/>
            <person name="Denoeud F."/>
            <person name="Deschamps P."/>
            <person name="Dittami S.M."/>
            <person name="Gabaldon T."/>
            <person name="Gachon C.M."/>
            <person name="Groisillier A."/>
            <person name="Herve C."/>
            <person name="Jabbari K."/>
            <person name="Katinka M."/>
            <person name="Kloareg B."/>
            <person name="Kowalczyk N."/>
            <person name="Labadie K."/>
            <person name="Leblanc C."/>
            <person name="Lopez P.J."/>
            <person name="McLachlan D.H."/>
            <person name="Meslet-Cladiere L."/>
            <person name="Moustafa A."/>
            <person name="Nehr Z."/>
            <person name="Nyvall Collen P."/>
            <person name="Panaud O."/>
            <person name="Partensky F."/>
            <person name="Poulain J."/>
            <person name="Rensing S.A."/>
            <person name="Rousvoal S."/>
            <person name="Samson G."/>
            <person name="Symeonidi A."/>
            <person name="Weissenbach J."/>
            <person name="Zambounis A."/>
            <person name="Wincker P."/>
            <person name="Boyen C."/>
        </authorList>
    </citation>
    <scope>NUCLEOTIDE SEQUENCE [LARGE SCALE GENOMIC DNA]</scope>
    <source>
        <strain evidence="3">cv. Stackhouse</strain>
    </source>
</reference>
<feature type="transmembrane region" description="Helical" evidence="1">
    <location>
        <begin position="150"/>
        <end position="175"/>
    </location>
</feature>
<feature type="transmembrane region" description="Helical" evidence="1">
    <location>
        <begin position="94"/>
        <end position="111"/>
    </location>
</feature>
<feature type="transmembrane region" description="Helical" evidence="1">
    <location>
        <begin position="249"/>
        <end position="275"/>
    </location>
</feature>
<keyword evidence="1" id="KW-0812">Transmembrane</keyword>
<evidence type="ECO:0000313" key="2">
    <source>
        <dbReference type="EMBL" id="CDF34988.1"/>
    </source>
</evidence>
<feature type="transmembrane region" description="Helical" evidence="1">
    <location>
        <begin position="195"/>
        <end position="216"/>
    </location>
</feature>
<dbReference type="OMA" id="HINSWIV"/>
<keyword evidence="1" id="KW-1133">Transmembrane helix</keyword>
<gene>
    <name evidence="2" type="ORF">CHC_T00003318001</name>
</gene>
<keyword evidence="1" id="KW-0472">Membrane</keyword>
<feature type="transmembrane region" description="Helical" evidence="1">
    <location>
        <begin position="117"/>
        <end position="138"/>
    </location>
</feature>
<organism evidence="2 3">
    <name type="scientific">Chondrus crispus</name>
    <name type="common">Carrageen Irish moss</name>
    <name type="synonym">Polymorpha crispa</name>
    <dbReference type="NCBI Taxonomy" id="2769"/>
    <lineage>
        <taxon>Eukaryota</taxon>
        <taxon>Rhodophyta</taxon>
        <taxon>Florideophyceae</taxon>
        <taxon>Rhodymeniophycidae</taxon>
        <taxon>Gigartinales</taxon>
        <taxon>Gigartinaceae</taxon>
        <taxon>Chondrus</taxon>
    </lineage>
</organism>
<name>R7QB71_CHOCR</name>
<dbReference type="EMBL" id="HG001713">
    <property type="protein sequence ID" value="CDF34988.1"/>
    <property type="molecule type" value="Genomic_DNA"/>
</dbReference>
<keyword evidence="3" id="KW-1185">Reference proteome</keyword>
<dbReference type="KEGG" id="ccp:CHC_T00003318001"/>
<feature type="transmembrane region" description="Helical" evidence="1">
    <location>
        <begin position="223"/>
        <end position="243"/>
    </location>
</feature>
<accession>R7QB71</accession>
<dbReference type="Gramene" id="CDF34988">
    <property type="protein sequence ID" value="CDF34988"/>
    <property type="gene ID" value="CHC_T00003318001"/>
</dbReference>